<keyword evidence="3 5" id="KW-1133">Transmembrane helix</keyword>
<dbReference type="Gene3D" id="1.20.1250.20">
    <property type="entry name" value="MFS general substrate transporter like domains"/>
    <property type="match status" value="1"/>
</dbReference>
<sequence>GSAYTIASTAVLPLVGNLVSALGRKPVLVAFIIAFAIGSAISGSAQNMSMLIAGRTVQGFGGGGCMGITEIIYADLVPLPLRGKYQGIQASYGQGDYQCRHSSAVGPPIGGALADSGAWRWLFFLNLPLCGLAILLTFILIRVHTSRGNLAVRLVQRDWM</sequence>
<proteinExistence type="predicted"/>
<dbReference type="STRING" id="139420.A0A371CQ31"/>
<dbReference type="SUPFAM" id="SSF103473">
    <property type="entry name" value="MFS general substrate transporter"/>
    <property type="match status" value="1"/>
</dbReference>
<feature type="non-terminal residue" evidence="7">
    <location>
        <position position="160"/>
    </location>
</feature>
<evidence type="ECO:0000256" key="3">
    <source>
        <dbReference type="ARBA" id="ARBA00022989"/>
    </source>
</evidence>
<dbReference type="OrthoDB" id="3437016at2759"/>
<keyword evidence="8" id="KW-1185">Reference proteome</keyword>
<keyword evidence="2 5" id="KW-0812">Transmembrane</keyword>
<dbReference type="AlphaFoldDB" id="A0A371CQ31"/>
<organism evidence="7 8">
    <name type="scientific">Lentinus brumalis</name>
    <dbReference type="NCBI Taxonomy" id="2498619"/>
    <lineage>
        <taxon>Eukaryota</taxon>
        <taxon>Fungi</taxon>
        <taxon>Dikarya</taxon>
        <taxon>Basidiomycota</taxon>
        <taxon>Agaricomycotina</taxon>
        <taxon>Agaricomycetes</taxon>
        <taxon>Polyporales</taxon>
        <taxon>Polyporaceae</taxon>
        <taxon>Lentinus</taxon>
    </lineage>
</organism>
<feature type="transmembrane region" description="Helical" evidence="5">
    <location>
        <begin position="121"/>
        <end position="141"/>
    </location>
</feature>
<dbReference type="Proteomes" id="UP000256964">
    <property type="component" value="Unassembled WGS sequence"/>
</dbReference>
<evidence type="ECO:0000256" key="5">
    <source>
        <dbReference type="SAM" id="Phobius"/>
    </source>
</evidence>
<dbReference type="PROSITE" id="PS50850">
    <property type="entry name" value="MFS"/>
    <property type="match status" value="1"/>
</dbReference>
<feature type="domain" description="Major facilitator superfamily (MFS) profile" evidence="6">
    <location>
        <begin position="1"/>
        <end position="160"/>
    </location>
</feature>
<reference evidence="7 8" key="1">
    <citation type="journal article" date="2018" name="Biotechnol. Biofuels">
        <title>Integrative visual omics of the white-rot fungus Polyporus brumalis exposes the biotechnological potential of its oxidative enzymes for delignifying raw plant biomass.</title>
        <authorList>
            <person name="Miyauchi S."/>
            <person name="Rancon A."/>
            <person name="Drula E."/>
            <person name="Hage H."/>
            <person name="Chaduli D."/>
            <person name="Favel A."/>
            <person name="Grisel S."/>
            <person name="Henrissat B."/>
            <person name="Herpoel-Gimbert I."/>
            <person name="Ruiz-Duenas F.J."/>
            <person name="Chevret D."/>
            <person name="Hainaut M."/>
            <person name="Lin J."/>
            <person name="Wang M."/>
            <person name="Pangilinan J."/>
            <person name="Lipzen A."/>
            <person name="Lesage-Meessen L."/>
            <person name="Navarro D."/>
            <person name="Riley R."/>
            <person name="Grigoriev I.V."/>
            <person name="Zhou S."/>
            <person name="Raouche S."/>
            <person name="Rosso M.N."/>
        </authorList>
    </citation>
    <scope>NUCLEOTIDE SEQUENCE [LARGE SCALE GENOMIC DNA]</scope>
    <source>
        <strain evidence="7 8">BRFM 1820</strain>
    </source>
</reference>
<feature type="transmembrane region" description="Helical" evidence="5">
    <location>
        <begin position="27"/>
        <end position="45"/>
    </location>
</feature>
<evidence type="ECO:0000256" key="4">
    <source>
        <dbReference type="ARBA" id="ARBA00023136"/>
    </source>
</evidence>
<keyword evidence="4 5" id="KW-0472">Membrane</keyword>
<evidence type="ECO:0000256" key="2">
    <source>
        <dbReference type="ARBA" id="ARBA00022692"/>
    </source>
</evidence>
<evidence type="ECO:0000313" key="8">
    <source>
        <dbReference type="Proteomes" id="UP000256964"/>
    </source>
</evidence>
<dbReference type="PANTHER" id="PTHR23501">
    <property type="entry name" value="MAJOR FACILITATOR SUPERFAMILY"/>
    <property type="match status" value="1"/>
</dbReference>
<dbReference type="InterPro" id="IPR011701">
    <property type="entry name" value="MFS"/>
</dbReference>
<gene>
    <name evidence="7" type="ORF">OH76DRAFT_1362930</name>
</gene>
<accession>A0A371CQ31</accession>
<evidence type="ECO:0000259" key="6">
    <source>
        <dbReference type="PROSITE" id="PS50850"/>
    </source>
</evidence>
<dbReference type="Pfam" id="PF07690">
    <property type="entry name" value="MFS_1"/>
    <property type="match status" value="1"/>
</dbReference>
<comment type="subcellular location">
    <subcellularLocation>
        <location evidence="1">Membrane</location>
        <topology evidence="1">Multi-pass membrane protein</topology>
    </subcellularLocation>
</comment>
<name>A0A371CQ31_9APHY</name>
<evidence type="ECO:0000313" key="7">
    <source>
        <dbReference type="EMBL" id="RDX42362.1"/>
    </source>
</evidence>
<dbReference type="InterPro" id="IPR036259">
    <property type="entry name" value="MFS_trans_sf"/>
</dbReference>
<evidence type="ECO:0000256" key="1">
    <source>
        <dbReference type="ARBA" id="ARBA00004141"/>
    </source>
</evidence>
<dbReference type="GO" id="GO:0022857">
    <property type="term" value="F:transmembrane transporter activity"/>
    <property type="evidence" value="ECO:0007669"/>
    <property type="project" value="InterPro"/>
</dbReference>
<dbReference type="EMBL" id="KZ857486">
    <property type="protein sequence ID" value="RDX42362.1"/>
    <property type="molecule type" value="Genomic_DNA"/>
</dbReference>
<dbReference type="GO" id="GO:0005886">
    <property type="term" value="C:plasma membrane"/>
    <property type="evidence" value="ECO:0007669"/>
    <property type="project" value="TreeGrafter"/>
</dbReference>
<dbReference type="InterPro" id="IPR020846">
    <property type="entry name" value="MFS_dom"/>
</dbReference>
<dbReference type="PANTHER" id="PTHR23501:SF102">
    <property type="entry name" value="DRUG TRANSPORTER, PUTATIVE (AFU_ORTHOLOGUE AFUA_3G08530)-RELATED"/>
    <property type="match status" value="1"/>
</dbReference>
<protein>
    <submittedName>
        <fullName evidence="7">MFS general substrate transporter</fullName>
    </submittedName>
</protein>